<evidence type="ECO:0000256" key="5">
    <source>
        <dbReference type="ARBA" id="ARBA00022692"/>
    </source>
</evidence>
<keyword evidence="8 10" id="KW-0472">Membrane</keyword>
<name>A0A4P8HPA5_9BURK</name>
<feature type="transmembrane region" description="Helical" evidence="10">
    <location>
        <begin position="242"/>
        <end position="265"/>
    </location>
</feature>
<keyword evidence="4" id="KW-0973">c-di-GMP</keyword>
<dbReference type="AlphaFoldDB" id="A0A4P8HPA5"/>
<evidence type="ECO:0000256" key="2">
    <source>
        <dbReference type="ARBA" id="ARBA00012282"/>
    </source>
</evidence>
<dbReference type="PROSITE" id="PS50883">
    <property type="entry name" value="EAL"/>
    <property type="match status" value="1"/>
</dbReference>
<keyword evidence="5 10" id="KW-0812">Transmembrane</keyword>
<evidence type="ECO:0000313" key="15">
    <source>
        <dbReference type="Proteomes" id="UP000584325"/>
    </source>
</evidence>
<sequence length="533" mass="56742">MRHRLLFACTAVAALAALALSPWLAWREAERHAYAAQASLATRFAQDVLHRSDEMVRQSLAGVALLARSPDGPCTPGQRAIMRRIDLTSTYIQAIGQVRDGVVRCSSMGDTPIPLGSRILRTSDGLRIYSSVPLDGNDGSPLMAIERDGYAALIHTDLPLDAGSAIPGMSLAALHLERRLDEPVTMAAGYIDRAWVKRLGSRRSVTFTDGRYLVAVVRSRVLPTAGVAALPLSELPALRNAVALRLVPAGVVAGVAIAAALLLLARRQTSLTTALRRGLRNHEFFMLYQPVVDLQSGRCTGAEALLRWRRDTGELVGPDVFIPLAEQTGTIGALTARVLELVERDTGDFLAAHPGFHLAVNVSAADLAADPIVGLFDAMLARGAITATNLVVEITERGILDIEAARTVIGALRARGIHVAIDDFGTGYAGLSYLESLQVDALKIDRSFIEAIGTTAPTNQVVSHIIAMAGAMRLAMIAEGVETPAQADYLRARGVQYAQGWLYGRPQPFEDVAALFERGAGSAARSPGAATGS</sequence>
<dbReference type="Proteomes" id="UP000298763">
    <property type="component" value="Chromosome"/>
</dbReference>
<proteinExistence type="predicted"/>
<evidence type="ECO:0000256" key="6">
    <source>
        <dbReference type="ARBA" id="ARBA00022801"/>
    </source>
</evidence>
<keyword evidence="6" id="KW-0378">Hydrolase</keyword>
<dbReference type="InterPro" id="IPR035919">
    <property type="entry name" value="EAL_sf"/>
</dbReference>
<dbReference type="Proteomes" id="UP000584325">
    <property type="component" value="Unassembled WGS sequence"/>
</dbReference>
<dbReference type="SUPFAM" id="SSF141868">
    <property type="entry name" value="EAL domain-like"/>
    <property type="match status" value="1"/>
</dbReference>
<dbReference type="InterPro" id="IPR050706">
    <property type="entry name" value="Cyclic-di-GMP_PDE-like"/>
</dbReference>
<dbReference type="EMBL" id="CP040017">
    <property type="protein sequence ID" value="QCP10294.1"/>
    <property type="molecule type" value="Genomic_DNA"/>
</dbReference>
<reference evidence="13 14" key="1">
    <citation type="submission" date="2019-05" db="EMBL/GenBank/DDBJ databases">
        <title>Draft Genome Sequences of Six Type Strains of the Genus Massilia.</title>
        <authorList>
            <person name="Miess H."/>
            <person name="Frediansyhah A."/>
            <person name="Gross H."/>
        </authorList>
    </citation>
    <scope>NUCLEOTIDE SEQUENCE [LARGE SCALE GENOMIC DNA]</scope>
    <source>
        <strain evidence="13 14">DSMZ 26121</strain>
    </source>
</reference>
<organism evidence="12 15">
    <name type="scientific">Pseudoduganella umbonata</name>
    <dbReference type="NCBI Taxonomy" id="864828"/>
    <lineage>
        <taxon>Bacteria</taxon>
        <taxon>Pseudomonadati</taxon>
        <taxon>Pseudomonadota</taxon>
        <taxon>Betaproteobacteria</taxon>
        <taxon>Burkholderiales</taxon>
        <taxon>Oxalobacteraceae</taxon>
        <taxon>Telluria group</taxon>
        <taxon>Pseudoduganella</taxon>
    </lineage>
</organism>
<evidence type="ECO:0000256" key="9">
    <source>
        <dbReference type="ARBA" id="ARBA00034290"/>
    </source>
</evidence>
<dbReference type="EMBL" id="JACHXS010000003">
    <property type="protein sequence ID" value="MBB3221098.1"/>
    <property type="molecule type" value="Genomic_DNA"/>
</dbReference>
<evidence type="ECO:0000256" key="1">
    <source>
        <dbReference type="ARBA" id="ARBA00004651"/>
    </source>
</evidence>
<comment type="subcellular location">
    <subcellularLocation>
        <location evidence="1">Cell membrane</location>
        <topology evidence="1">Multi-pass membrane protein</topology>
    </subcellularLocation>
</comment>
<dbReference type="PANTHER" id="PTHR33121:SF60">
    <property type="entry name" value="CYCLIC DI-GMP PHOSPHODIESTERASE PDEC-RELATED"/>
    <property type="match status" value="1"/>
</dbReference>
<evidence type="ECO:0000256" key="10">
    <source>
        <dbReference type="SAM" id="Phobius"/>
    </source>
</evidence>
<evidence type="ECO:0000313" key="14">
    <source>
        <dbReference type="Proteomes" id="UP000298763"/>
    </source>
</evidence>
<keyword evidence="14" id="KW-1185">Reference proteome</keyword>
<reference evidence="12 15" key="2">
    <citation type="submission" date="2020-08" db="EMBL/GenBank/DDBJ databases">
        <title>Genomic Encyclopedia of Type Strains, Phase III (KMG-III): the genomes of soil and plant-associated and newly described type strains.</title>
        <authorList>
            <person name="Whitman W."/>
        </authorList>
    </citation>
    <scope>NUCLEOTIDE SEQUENCE [LARGE SCALE GENOMIC DNA]</scope>
    <source>
        <strain evidence="12 15">CECT 7753</strain>
    </source>
</reference>
<evidence type="ECO:0000256" key="3">
    <source>
        <dbReference type="ARBA" id="ARBA00022475"/>
    </source>
</evidence>
<dbReference type="InterPro" id="IPR024744">
    <property type="entry name" value="CSS-motif_dom"/>
</dbReference>
<dbReference type="RefSeq" id="WP_137313178.1">
    <property type="nucleotide sequence ID" value="NZ_CP040017.1"/>
</dbReference>
<keyword evidence="3" id="KW-1003">Cell membrane</keyword>
<evidence type="ECO:0000313" key="13">
    <source>
        <dbReference type="EMBL" id="QCP10294.1"/>
    </source>
</evidence>
<evidence type="ECO:0000313" key="12">
    <source>
        <dbReference type="EMBL" id="MBB3221098.1"/>
    </source>
</evidence>
<feature type="domain" description="EAL" evidence="11">
    <location>
        <begin position="268"/>
        <end position="520"/>
    </location>
</feature>
<dbReference type="Pfam" id="PF12792">
    <property type="entry name" value="CSS-motif"/>
    <property type="match status" value="1"/>
</dbReference>
<evidence type="ECO:0000256" key="4">
    <source>
        <dbReference type="ARBA" id="ARBA00022636"/>
    </source>
</evidence>
<gene>
    <name evidence="13" type="ORF">FCL38_07535</name>
    <name evidence="12" type="ORF">FHS02_001905</name>
</gene>
<protein>
    <recommendedName>
        <fullName evidence="2">cyclic-guanylate-specific phosphodiesterase</fullName>
        <ecNumber evidence="2">3.1.4.52</ecNumber>
    </recommendedName>
</protein>
<evidence type="ECO:0000256" key="8">
    <source>
        <dbReference type="ARBA" id="ARBA00023136"/>
    </source>
</evidence>
<dbReference type="Pfam" id="PF00563">
    <property type="entry name" value="EAL"/>
    <property type="match status" value="1"/>
</dbReference>
<dbReference type="Gene3D" id="3.20.20.450">
    <property type="entry name" value="EAL domain"/>
    <property type="match status" value="1"/>
</dbReference>
<dbReference type="GO" id="GO:0071111">
    <property type="term" value="F:cyclic-guanylate-specific phosphodiesterase activity"/>
    <property type="evidence" value="ECO:0007669"/>
    <property type="project" value="UniProtKB-EC"/>
</dbReference>
<dbReference type="OrthoDB" id="9813903at2"/>
<comment type="catalytic activity">
    <reaction evidence="9">
        <text>3',3'-c-di-GMP + H2O = 5'-phosphoguanylyl(3'-&gt;5')guanosine + H(+)</text>
        <dbReference type="Rhea" id="RHEA:24902"/>
        <dbReference type="ChEBI" id="CHEBI:15377"/>
        <dbReference type="ChEBI" id="CHEBI:15378"/>
        <dbReference type="ChEBI" id="CHEBI:58754"/>
        <dbReference type="ChEBI" id="CHEBI:58805"/>
        <dbReference type="EC" id="3.1.4.52"/>
    </reaction>
</comment>
<dbReference type="InterPro" id="IPR001633">
    <property type="entry name" value="EAL_dom"/>
</dbReference>
<accession>A0A4P8HPA5</accession>
<dbReference type="SMART" id="SM00052">
    <property type="entry name" value="EAL"/>
    <property type="match status" value="1"/>
</dbReference>
<dbReference type="PANTHER" id="PTHR33121">
    <property type="entry name" value="CYCLIC DI-GMP PHOSPHODIESTERASE PDEF"/>
    <property type="match status" value="1"/>
</dbReference>
<dbReference type="GO" id="GO:0005886">
    <property type="term" value="C:plasma membrane"/>
    <property type="evidence" value="ECO:0007669"/>
    <property type="project" value="UniProtKB-SubCell"/>
</dbReference>
<evidence type="ECO:0000256" key="7">
    <source>
        <dbReference type="ARBA" id="ARBA00022989"/>
    </source>
</evidence>
<keyword evidence="7 10" id="KW-1133">Transmembrane helix</keyword>
<dbReference type="EC" id="3.1.4.52" evidence="2"/>
<evidence type="ECO:0000259" key="11">
    <source>
        <dbReference type="PROSITE" id="PS50883"/>
    </source>
</evidence>
<dbReference type="CDD" id="cd01948">
    <property type="entry name" value="EAL"/>
    <property type="match status" value="1"/>
</dbReference>